<evidence type="ECO:0000256" key="5">
    <source>
        <dbReference type="ARBA" id="ARBA00022729"/>
    </source>
</evidence>
<dbReference type="Gene3D" id="2.60.40.1220">
    <property type="match status" value="1"/>
</dbReference>
<evidence type="ECO:0000256" key="7">
    <source>
        <dbReference type="ARBA" id="ARBA00023008"/>
    </source>
</evidence>
<feature type="transmembrane region" description="Helical" evidence="9">
    <location>
        <begin position="203"/>
        <end position="224"/>
    </location>
</feature>
<dbReference type="AlphaFoldDB" id="A0A8J7GA77"/>
<keyword evidence="5" id="KW-0732">Signal</keyword>
<protein>
    <submittedName>
        <fullName evidence="12">Putative copper export protein/methionine-rich copper-binding protein CopC</fullName>
    </submittedName>
</protein>
<proteinExistence type="predicted"/>
<evidence type="ECO:0000313" key="13">
    <source>
        <dbReference type="Proteomes" id="UP000622552"/>
    </source>
</evidence>
<evidence type="ECO:0000259" key="11">
    <source>
        <dbReference type="Pfam" id="PF05425"/>
    </source>
</evidence>
<feature type="domain" description="Copper resistance protein D" evidence="11">
    <location>
        <begin position="344"/>
        <end position="451"/>
    </location>
</feature>
<dbReference type="EMBL" id="JADOUF010000001">
    <property type="protein sequence ID" value="MBG6136653.1"/>
    <property type="molecule type" value="Genomic_DNA"/>
</dbReference>
<evidence type="ECO:0000256" key="2">
    <source>
        <dbReference type="ARBA" id="ARBA00022475"/>
    </source>
</evidence>
<dbReference type="InterPro" id="IPR008457">
    <property type="entry name" value="Cu-R_CopD_dom"/>
</dbReference>
<organism evidence="12 13">
    <name type="scientific">Longispora fulva</name>
    <dbReference type="NCBI Taxonomy" id="619741"/>
    <lineage>
        <taxon>Bacteria</taxon>
        <taxon>Bacillati</taxon>
        <taxon>Actinomycetota</taxon>
        <taxon>Actinomycetes</taxon>
        <taxon>Micromonosporales</taxon>
        <taxon>Micromonosporaceae</taxon>
        <taxon>Longispora</taxon>
    </lineage>
</organism>
<evidence type="ECO:0000259" key="10">
    <source>
        <dbReference type="Pfam" id="PF04234"/>
    </source>
</evidence>
<feature type="transmembrane region" description="Helical" evidence="9">
    <location>
        <begin position="430"/>
        <end position="453"/>
    </location>
</feature>
<dbReference type="GO" id="GO:0005886">
    <property type="term" value="C:plasma membrane"/>
    <property type="evidence" value="ECO:0007669"/>
    <property type="project" value="UniProtKB-SubCell"/>
</dbReference>
<dbReference type="Proteomes" id="UP000622552">
    <property type="component" value="Unassembled WGS sequence"/>
</dbReference>
<feature type="transmembrane region" description="Helical" evidence="9">
    <location>
        <begin position="156"/>
        <end position="175"/>
    </location>
</feature>
<evidence type="ECO:0000256" key="1">
    <source>
        <dbReference type="ARBA" id="ARBA00004651"/>
    </source>
</evidence>
<feature type="transmembrane region" description="Helical" evidence="9">
    <location>
        <begin position="244"/>
        <end position="263"/>
    </location>
</feature>
<dbReference type="GO" id="GO:0006825">
    <property type="term" value="P:copper ion transport"/>
    <property type="evidence" value="ECO:0007669"/>
    <property type="project" value="InterPro"/>
</dbReference>
<reference evidence="12" key="1">
    <citation type="submission" date="2020-11" db="EMBL/GenBank/DDBJ databases">
        <title>Sequencing the genomes of 1000 actinobacteria strains.</title>
        <authorList>
            <person name="Klenk H.-P."/>
        </authorList>
    </citation>
    <scope>NUCLEOTIDE SEQUENCE</scope>
    <source>
        <strain evidence="12">DSM 45356</strain>
    </source>
</reference>
<gene>
    <name evidence="12" type="ORF">IW245_002847</name>
</gene>
<evidence type="ECO:0000256" key="6">
    <source>
        <dbReference type="ARBA" id="ARBA00022989"/>
    </source>
</evidence>
<dbReference type="RefSeq" id="WP_197003600.1">
    <property type="nucleotide sequence ID" value="NZ_BONS01000016.1"/>
</dbReference>
<dbReference type="InterPro" id="IPR014756">
    <property type="entry name" value="Ig_E-set"/>
</dbReference>
<evidence type="ECO:0000256" key="9">
    <source>
        <dbReference type="SAM" id="Phobius"/>
    </source>
</evidence>
<keyword evidence="7" id="KW-0186">Copper</keyword>
<comment type="subcellular location">
    <subcellularLocation>
        <location evidence="1">Cell membrane</location>
        <topology evidence="1">Multi-pass membrane protein</topology>
    </subcellularLocation>
</comment>
<feature type="transmembrane region" description="Helical" evidence="9">
    <location>
        <begin position="309"/>
        <end position="329"/>
    </location>
</feature>
<keyword evidence="4" id="KW-0479">Metal-binding</keyword>
<keyword evidence="2" id="KW-1003">Cell membrane</keyword>
<dbReference type="Pfam" id="PF04234">
    <property type="entry name" value="CopC"/>
    <property type="match status" value="1"/>
</dbReference>
<comment type="caution">
    <text evidence="12">The sequence shown here is derived from an EMBL/GenBank/DDBJ whole genome shotgun (WGS) entry which is preliminary data.</text>
</comment>
<dbReference type="SUPFAM" id="SSF81296">
    <property type="entry name" value="E set domains"/>
    <property type="match status" value="1"/>
</dbReference>
<feature type="domain" description="CopC" evidence="10">
    <location>
        <begin position="40"/>
        <end position="125"/>
    </location>
</feature>
<keyword evidence="13" id="KW-1185">Reference proteome</keyword>
<dbReference type="Pfam" id="PF05425">
    <property type="entry name" value="CopD"/>
    <property type="match status" value="1"/>
</dbReference>
<dbReference type="InterPro" id="IPR007348">
    <property type="entry name" value="CopC_dom"/>
</dbReference>
<accession>A0A8J7GA77</accession>
<name>A0A8J7GA77_9ACTN</name>
<dbReference type="GO" id="GO:0042597">
    <property type="term" value="C:periplasmic space"/>
    <property type="evidence" value="ECO:0007669"/>
    <property type="project" value="InterPro"/>
</dbReference>
<feature type="transmembrane region" description="Helical" evidence="9">
    <location>
        <begin position="349"/>
        <end position="369"/>
    </location>
</feature>
<sequence length="627" mass="65562">MRALVRQAWRLAPVTVAMVVAFLGAGFGGTAVADPGTGPVSTQPAANAVVPGVAGQVVVRFAEPADPEGGTATVYTAEHVPVVSGALTASATDPGALVLAVPKLGKGVHTVVWSLADRRTGSFAFQVEPSGASPVAVTHAAPVFAASPLEKVFTTWVPMVAVMVFVGALLVRFVVTSSAGRRIADPEIAAVVRGAVDRRLLRLAAVSIVVFVPATVTQAAFSAGKGTIAYGKVWTMITADGGQMWFVRLAATALAFLLVVPMAVRRRPPVWVLAAGLALGLVELLARVLPTSKPADLTLTAIGDTFTFGHLLGAAVWIGGMVALVVLAAPNVVPAGSRRPFWFAAIRRFSTVAMISVVVLTMSGLWLYWKHVGDLSQLLTTVYGQALTVKLILFGGLLLLGAVHQFWLLPRMAAARELGRDDRLLTLVTSRFRAIILAEVVLGLAVLFVVPFLSGSARNQVYQENAANLTRTAAAGSAAVSLTPSGLQPGLTDYDVTVAHSTANRVTVSFSSDTLKVPRTDVLAVALGDGHYRVSGLYTPMVGDWRVAVAVNGQDEPAVFTERVAAKPAKATKAPPVTPTWSTWGFGAAELLLVLLTLLAATRVSRHLGTRNAKRAARPELATAAES</sequence>
<evidence type="ECO:0000256" key="3">
    <source>
        <dbReference type="ARBA" id="ARBA00022692"/>
    </source>
</evidence>
<feature type="transmembrane region" description="Helical" evidence="9">
    <location>
        <begin position="581"/>
        <end position="601"/>
    </location>
</feature>
<dbReference type="GO" id="GO:0005507">
    <property type="term" value="F:copper ion binding"/>
    <property type="evidence" value="ECO:0007669"/>
    <property type="project" value="InterPro"/>
</dbReference>
<keyword evidence="3 9" id="KW-0812">Transmembrane</keyword>
<dbReference type="InterPro" id="IPR032694">
    <property type="entry name" value="CopC/D"/>
</dbReference>
<feature type="transmembrane region" description="Helical" evidence="9">
    <location>
        <begin position="389"/>
        <end position="409"/>
    </location>
</feature>
<evidence type="ECO:0000313" key="12">
    <source>
        <dbReference type="EMBL" id="MBG6136653.1"/>
    </source>
</evidence>
<dbReference type="PANTHER" id="PTHR34820:SF4">
    <property type="entry name" value="INNER MEMBRANE PROTEIN YEBZ"/>
    <property type="match status" value="1"/>
</dbReference>
<feature type="transmembrane region" description="Helical" evidence="9">
    <location>
        <begin position="270"/>
        <end position="289"/>
    </location>
</feature>
<dbReference type="GO" id="GO:0046688">
    <property type="term" value="P:response to copper ion"/>
    <property type="evidence" value="ECO:0007669"/>
    <property type="project" value="InterPro"/>
</dbReference>
<keyword evidence="6 9" id="KW-1133">Transmembrane helix</keyword>
<evidence type="ECO:0000256" key="4">
    <source>
        <dbReference type="ARBA" id="ARBA00022723"/>
    </source>
</evidence>
<keyword evidence="8 9" id="KW-0472">Membrane</keyword>
<dbReference type="InterPro" id="IPR014755">
    <property type="entry name" value="Cu-Rt/internalin_Ig-like"/>
</dbReference>
<dbReference type="PANTHER" id="PTHR34820">
    <property type="entry name" value="INNER MEMBRANE PROTEIN YEBZ"/>
    <property type="match status" value="1"/>
</dbReference>
<evidence type="ECO:0000256" key="8">
    <source>
        <dbReference type="ARBA" id="ARBA00023136"/>
    </source>
</evidence>